<dbReference type="SUPFAM" id="SSF58038">
    <property type="entry name" value="SNARE fusion complex"/>
    <property type="match status" value="1"/>
</dbReference>
<comment type="caution">
    <text evidence="4">The sequence shown here is derived from an EMBL/GenBank/DDBJ whole genome shotgun (WGS) entry which is preliminary data.</text>
</comment>
<keyword evidence="5" id="KW-1185">Reference proteome</keyword>
<feature type="domain" description="T-SNARE coiled-coil homology" evidence="3">
    <location>
        <begin position="125"/>
        <end position="187"/>
    </location>
</feature>
<dbReference type="Pfam" id="PF05739">
    <property type="entry name" value="SNARE"/>
    <property type="match status" value="1"/>
</dbReference>
<evidence type="ECO:0000256" key="1">
    <source>
        <dbReference type="ARBA" id="ARBA00022927"/>
    </source>
</evidence>
<accession>A0AAV8E1M1</accession>
<gene>
    <name evidence="4" type="ORF">LUZ62_057298</name>
</gene>
<keyword evidence="1" id="KW-0653">Protein transport</keyword>
<protein>
    <submittedName>
        <fullName evidence="4">Syntaxin of plants 52</fullName>
    </submittedName>
</protein>
<evidence type="ECO:0000256" key="2">
    <source>
        <dbReference type="SAM" id="Phobius"/>
    </source>
</evidence>
<dbReference type="AlphaFoldDB" id="A0AAV8E1M1"/>
<keyword evidence="2" id="KW-0472">Membrane</keyword>
<keyword evidence="2" id="KW-0812">Transmembrane</keyword>
<organism evidence="4 5">
    <name type="scientific">Rhynchospora pubera</name>
    <dbReference type="NCBI Taxonomy" id="906938"/>
    <lineage>
        <taxon>Eukaryota</taxon>
        <taxon>Viridiplantae</taxon>
        <taxon>Streptophyta</taxon>
        <taxon>Embryophyta</taxon>
        <taxon>Tracheophyta</taxon>
        <taxon>Spermatophyta</taxon>
        <taxon>Magnoliopsida</taxon>
        <taxon>Liliopsida</taxon>
        <taxon>Poales</taxon>
        <taxon>Cyperaceae</taxon>
        <taxon>Cyperoideae</taxon>
        <taxon>Rhynchosporeae</taxon>
        <taxon>Rhynchospora</taxon>
    </lineage>
</organism>
<keyword evidence="1" id="KW-0813">Transport</keyword>
<evidence type="ECO:0000313" key="5">
    <source>
        <dbReference type="Proteomes" id="UP001140206"/>
    </source>
</evidence>
<reference evidence="4" key="1">
    <citation type="submission" date="2022-08" db="EMBL/GenBank/DDBJ databases">
        <authorList>
            <person name="Marques A."/>
        </authorList>
    </citation>
    <scope>NUCLEOTIDE SEQUENCE</scope>
    <source>
        <strain evidence="4">RhyPub2mFocal</strain>
        <tissue evidence="4">Leaves</tissue>
    </source>
</reference>
<dbReference type="GO" id="GO:0015031">
    <property type="term" value="P:protein transport"/>
    <property type="evidence" value="ECO:0007669"/>
    <property type="project" value="UniProtKB-KW"/>
</dbReference>
<dbReference type="PROSITE" id="PS50192">
    <property type="entry name" value="T_SNARE"/>
    <property type="match status" value="1"/>
</dbReference>
<feature type="transmembrane region" description="Helical" evidence="2">
    <location>
        <begin position="200"/>
        <end position="220"/>
    </location>
</feature>
<name>A0AAV8E1M1_9POAL</name>
<dbReference type="InterPro" id="IPR000727">
    <property type="entry name" value="T_SNARE_dom"/>
</dbReference>
<dbReference type="Gene3D" id="1.20.5.110">
    <property type="match status" value="1"/>
</dbReference>
<dbReference type="CDD" id="cd15841">
    <property type="entry name" value="SNARE_Qc"/>
    <property type="match status" value="1"/>
</dbReference>
<keyword evidence="2" id="KW-1133">Transmembrane helix</keyword>
<evidence type="ECO:0000259" key="3">
    <source>
        <dbReference type="PROSITE" id="PS50192"/>
    </source>
</evidence>
<dbReference type="Proteomes" id="UP001140206">
    <property type="component" value="Chromosome 3"/>
</dbReference>
<proteinExistence type="predicted"/>
<sequence length="226" mass="25796">MANPADLWMKVYEEASRLADDVSKMLSEYGCHPLSSGPETLRRLSSIRRHITNLGVRLGILEADLSSQQKTSTWFRKKEIEKRKKMLSNLRERETQMASALNMWYVANGGKDLAGSSEGGIRLQEEIIQEQDEVLDIQGNTVLRTKHFALALYEEVTMHTRLMDSSEEHVEVTDSCLQRVQKRLATLNKRNKAGCSCMCLLMSVVVVAVLALITWMLILLKKKFWH</sequence>
<dbReference type="EMBL" id="JAMFTS010000003">
    <property type="protein sequence ID" value="KAJ4773041.1"/>
    <property type="molecule type" value="Genomic_DNA"/>
</dbReference>
<evidence type="ECO:0000313" key="4">
    <source>
        <dbReference type="EMBL" id="KAJ4773041.1"/>
    </source>
</evidence>